<evidence type="ECO:0000313" key="3">
    <source>
        <dbReference type="Proteomes" id="UP000278807"/>
    </source>
</evidence>
<gene>
    <name evidence="2" type="ORF">HNAJ_LOCUS9565</name>
</gene>
<dbReference type="Proteomes" id="UP000278807">
    <property type="component" value="Unassembled WGS sequence"/>
</dbReference>
<feature type="compositionally biased region" description="Polar residues" evidence="1">
    <location>
        <begin position="18"/>
        <end position="35"/>
    </location>
</feature>
<sequence>MPLSLNLTPPHLTPPQSQPITTTAPSRESQRNSVSPHRLGYSLELVNLGCRTWTASDLSYSSAFNRSRDSASRKTKYSMHHTSLSISSCNPLHSSPVCCCMMKVRIANELTVLAMGGANGASCTTTQLIPPLNLTFLAVLAQSFRRTIGYNSAGLRPGYTAGQLSLGSSKTSSIPGPQCFSSPGLDTPHNGYAANGEINGSK</sequence>
<protein>
    <submittedName>
        <fullName evidence="2 4">Uncharacterized protein</fullName>
    </submittedName>
</protein>
<dbReference type="WBParaSite" id="HNAJ_0000957001-mRNA-1">
    <property type="protein sequence ID" value="HNAJ_0000957001-mRNA-1"/>
    <property type="gene ID" value="HNAJ_0000957001"/>
</dbReference>
<reference evidence="2 3" key="2">
    <citation type="submission" date="2018-11" db="EMBL/GenBank/DDBJ databases">
        <authorList>
            <consortium name="Pathogen Informatics"/>
        </authorList>
    </citation>
    <scope>NUCLEOTIDE SEQUENCE [LARGE SCALE GENOMIC DNA]</scope>
</reference>
<name>A0A0R3TPY6_RODNA</name>
<dbReference type="AlphaFoldDB" id="A0A0R3TPY6"/>
<organism evidence="4">
    <name type="scientific">Rodentolepis nana</name>
    <name type="common">Dwarf tapeworm</name>
    <name type="synonym">Hymenolepis nana</name>
    <dbReference type="NCBI Taxonomy" id="102285"/>
    <lineage>
        <taxon>Eukaryota</taxon>
        <taxon>Metazoa</taxon>
        <taxon>Spiralia</taxon>
        <taxon>Lophotrochozoa</taxon>
        <taxon>Platyhelminthes</taxon>
        <taxon>Cestoda</taxon>
        <taxon>Eucestoda</taxon>
        <taxon>Cyclophyllidea</taxon>
        <taxon>Hymenolepididae</taxon>
        <taxon>Rodentolepis</taxon>
    </lineage>
</organism>
<dbReference type="STRING" id="102285.A0A0R3TPY6"/>
<evidence type="ECO:0000313" key="4">
    <source>
        <dbReference type="WBParaSite" id="HNAJ_0000957001-mRNA-1"/>
    </source>
</evidence>
<keyword evidence="3" id="KW-1185">Reference proteome</keyword>
<evidence type="ECO:0000256" key="1">
    <source>
        <dbReference type="SAM" id="MobiDB-lite"/>
    </source>
</evidence>
<proteinExistence type="predicted"/>
<feature type="region of interest" description="Disordered" evidence="1">
    <location>
        <begin position="181"/>
        <end position="202"/>
    </location>
</feature>
<dbReference type="OrthoDB" id="1746725at2759"/>
<accession>A0A0R3TPY6</accession>
<evidence type="ECO:0000313" key="2">
    <source>
        <dbReference type="EMBL" id="VDO06123.1"/>
    </source>
</evidence>
<reference evidence="4" key="1">
    <citation type="submission" date="2017-02" db="UniProtKB">
        <authorList>
            <consortium name="WormBaseParasite"/>
        </authorList>
    </citation>
    <scope>IDENTIFICATION</scope>
</reference>
<feature type="region of interest" description="Disordered" evidence="1">
    <location>
        <begin position="1"/>
        <end position="36"/>
    </location>
</feature>
<dbReference type="EMBL" id="UZAE01012657">
    <property type="protein sequence ID" value="VDO06123.1"/>
    <property type="molecule type" value="Genomic_DNA"/>
</dbReference>